<proteinExistence type="predicted"/>
<dbReference type="InterPro" id="IPR036955">
    <property type="entry name" value="AP2/ERF_dom_sf"/>
</dbReference>
<evidence type="ECO:0000259" key="1">
    <source>
        <dbReference type="Pfam" id="PF13392"/>
    </source>
</evidence>
<dbReference type="InterPro" id="IPR016177">
    <property type="entry name" value="DNA-bd_dom_sf"/>
</dbReference>
<keyword evidence="3" id="KW-1185">Reference proteome</keyword>
<evidence type="ECO:0000313" key="3">
    <source>
        <dbReference type="Proteomes" id="UP000828465"/>
    </source>
</evidence>
<dbReference type="SUPFAM" id="SSF54171">
    <property type="entry name" value="DNA-binding domain"/>
    <property type="match status" value="1"/>
</dbReference>
<sequence length="164" mass="18791">MDKYYKRCIELFEHNDGALIYKSKPSNSKIEIGDVAGTVNKQGYLVVRVSVSGSSKLLKVHRVLFYLYHGYLPKVIDHLDGNRLNNKEDNIVESTPRSNASNMKCHRDGKLLGTTELTNGTWQSQIWWDERNVFLGAFETEEEAHTTYLTALENIELRGNPWAE</sequence>
<feature type="domain" description="HNH nuclease" evidence="1">
    <location>
        <begin position="59"/>
        <end position="100"/>
    </location>
</feature>
<dbReference type="EMBL" id="MW865291">
    <property type="protein sequence ID" value="QZI86138.1"/>
    <property type="molecule type" value="Genomic_DNA"/>
</dbReference>
<gene>
    <name evidence="2" type="ORF">PODOV006v2_p0044</name>
</gene>
<dbReference type="InterPro" id="IPR044925">
    <property type="entry name" value="His-Me_finger_sf"/>
</dbReference>
<dbReference type="GO" id="GO:0003700">
    <property type="term" value="F:DNA-binding transcription factor activity"/>
    <property type="evidence" value="ECO:0007669"/>
    <property type="project" value="InterPro"/>
</dbReference>
<dbReference type="GO" id="GO:0003677">
    <property type="term" value="F:DNA binding"/>
    <property type="evidence" value="ECO:0007669"/>
    <property type="project" value="InterPro"/>
</dbReference>
<evidence type="ECO:0000313" key="2">
    <source>
        <dbReference type="EMBL" id="QZI86138.1"/>
    </source>
</evidence>
<dbReference type="Pfam" id="PF13392">
    <property type="entry name" value="HNH_3"/>
    <property type="match status" value="1"/>
</dbReference>
<accession>A0AAE7XUP8</accession>
<dbReference type="InterPro" id="IPR003615">
    <property type="entry name" value="HNH_nuc"/>
</dbReference>
<name>A0AAE7XUP8_9CAUD</name>
<dbReference type="Proteomes" id="UP000828465">
    <property type="component" value="Segment"/>
</dbReference>
<dbReference type="SUPFAM" id="SSF54060">
    <property type="entry name" value="His-Me finger endonucleases"/>
    <property type="match status" value="1"/>
</dbReference>
<dbReference type="Gene3D" id="3.30.730.10">
    <property type="entry name" value="AP2/ERF domain"/>
    <property type="match status" value="1"/>
</dbReference>
<dbReference type="Gene3D" id="3.90.75.20">
    <property type="match status" value="1"/>
</dbReference>
<reference evidence="2" key="1">
    <citation type="submission" date="2021-03" db="EMBL/GenBank/DDBJ databases">
        <title>Rapid evolution of virus immunity in the wild.</title>
        <authorList>
            <person name="Piel D."/>
            <person name="Bruto M."/>
            <person name="Labreuche Y."/>
            <person name="Blanquart F."/>
            <person name="Chenivesse S."/>
            <person name="Lepanse S."/>
            <person name="James A."/>
            <person name="Garcia Cruz R."/>
            <person name="Dubert J."/>
            <person name="Petton B."/>
            <person name="Lieberman E."/>
            <person name="Wegner M.K."/>
            <person name="Hussain F.A."/>
            <person name="Kauffman K.K."/>
            <person name="Polz M.F."/>
            <person name="Gandon S."/>
            <person name="Bikard D."/>
            <person name="Le Roux F."/>
        </authorList>
    </citation>
    <scope>NUCLEOTIDE SEQUENCE</scope>
</reference>
<organism evidence="2 3">
    <name type="scientific">Vibrio phage 15E36.1</name>
    <dbReference type="NCBI Taxonomy" id="2859290"/>
    <lineage>
        <taxon>Viruses</taxon>
        <taxon>Duplodnaviria</taxon>
        <taxon>Heunggongvirae</taxon>
        <taxon>Uroviricota</taxon>
        <taxon>Caudoviricetes</taxon>
        <taxon>Autographivirales</taxon>
        <taxon>Autosignataviridae</taxon>
        <taxon>Colwellvirinae</taxon>
        <taxon>Roscoffvirus</taxon>
        <taxon>Roscoffvirus rv15E36</taxon>
    </lineage>
</organism>
<protein>
    <submittedName>
        <fullName evidence="2">AP2/ERF domain-containing protein</fullName>
    </submittedName>
</protein>